<gene>
    <name evidence="2" type="ORF">HGRIS_010240</name>
</gene>
<dbReference type="InterPro" id="IPR043708">
    <property type="entry name" value="DUF5648"/>
</dbReference>
<evidence type="ECO:0000313" key="2">
    <source>
        <dbReference type="EMBL" id="KAL0950258.1"/>
    </source>
</evidence>
<reference evidence="3" key="1">
    <citation type="submission" date="2024-06" db="EMBL/GenBank/DDBJ databases">
        <title>Multi-omics analyses provide insights into the biosynthesis of the anticancer antibiotic pleurotin in Hohenbuehelia grisea.</title>
        <authorList>
            <person name="Weaver J.A."/>
            <person name="Alberti F."/>
        </authorList>
    </citation>
    <scope>NUCLEOTIDE SEQUENCE [LARGE SCALE GENOMIC DNA]</scope>
    <source>
        <strain evidence="3">T-177</strain>
    </source>
</reference>
<proteinExistence type="predicted"/>
<comment type="caution">
    <text evidence="2">The sequence shown here is derived from an EMBL/GenBank/DDBJ whole genome shotgun (WGS) entry which is preliminary data.</text>
</comment>
<dbReference type="EMBL" id="JASNQZ010000012">
    <property type="protein sequence ID" value="KAL0950258.1"/>
    <property type="molecule type" value="Genomic_DNA"/>
</dbReference>
<keyword evidence="3" id="KW-1185">Reference proteome</keyword>
<dbReference type="Pfam" id="PF18885">
    <property type="entry name" value="DUF5648"/>
    <property type="match status" value="1"/>
</dbReference>
<evidence type="ECO:0000313" key="3">
    <source>
        <dbReference type="Proteomes" id="UP001556367"/>
    </source>
</evidence>
<name>A0ABR3J429_9AGAR</name>
<dbReference type="Proteomes" id="UP001556367">
    <property type="component" value="Unassembled WGS sequence"/>
</dbReference>
<accession>A0ABR3J429</accession>
<protein>
    <recommendedName>
        <fullName evidence="1">DUF5648 domain-containing protein</fullName>
    </recommendedName>
</protein>
<evidence type="ECO:0000259" key="1">
    <source>
        <dbReference type="Pfam" id="PF18885"/>
    </source>
</evidence>
<sequence>MCRAAPKVAANFVRMAHGPARNTFFTADPASQASASGRFGFNYVGIAGRVLKCPIPGSVPLYYLAHPHLVEHTYTASEAERDLLIARGYRLNGIAGYVFNRPVCGSVPLYKWKVIATNKHDMTIDKAEHDVRAANGLNIDLGVVAYVLPVA</sequence>
<organism evidence="2 3">
    <name type="scientific">Hohenbuehelia grisea</name>
    <dbReference type="NCBI Taxonomy" id="104357"/>
    <lineage>
        <taxon>Eukaryota</taxon>
        <taxon>Fungi</taxon>
        <taxon>Dikarya</taxon>
        <taxon>Basidiomycota</taxon>
        <taxon>Agaricomycotina</taxon>
        <taxon>Agaricomycetes</taxon>
        <taxon>Agaricomycetidae</taxon>
        <taxon>Agaricales</taxon>
        <taxon>Pleurotineae</taxon>
        <taxon>Pleurotaceae</taxon>
        <taxon>Hohenbuehelia</taxon>
    </lineage>
</organism>
<feature type="domain" description="DUF5648" evidence="1">
    <location>
        <begin position="12"/>
        <end position="147"/>
    </location>
</feature>